<evidence type="ECO:0000259" key="5">
    <source>
        <dbReference type="PROSITE" id="PS01124"/>
    </source>
</evidence>
<evidence type="ECO:0000256" key="4">
    <source>
        <dbReference type="PROSITE-ProRule" id="PRU00169"/>
    </source>
</evidence>
<dbReference type="PROSITE" id="PS01124">
    <property type="entry name" value="HTH_ARAC_FAMILY_2"/>
    <property type="match status" value="1"/>
</dbReference>
<dbReference type="SUPFAM" id="SSF46689">
    <property type="entry name" value="Homeodomain-like"/>
    <property type="match status" value="1"/>
</dbReference>
<name>A0A3S0AB12_9BACL</name>
<dbReference type="SMART" id="SM00448">
    <property type="entry name" value="REC"/>
    <property type="match status" value="1"/>
</dbReference>
<dbReference type="GO" id="GO:0000160">
    <property type="term" value="P:phosphorelay signal transduction system"/>
    <property type="evidence" value="ECO:0007669"/>
    <property type="project" value="InterPro"/>
</dbReference>
<evidence type="ECO:0000313" key="7">
    <source>
        <dbReference type="EMBL" id="RTE08757.1"/>
    </source>
</evidence>
<evidence type="ECO:0000259" key="6">
    <source>
        <dbReference type="PROSITE" id="PS50110"/>
    </source>
</evidence>
<sequence length="528" mass="59041">MNRRMRILLVEDEPMFRKGLAKMIAGLNTVWEVCGEAENGEEAEQLVEQLCPDLVITDIRMPLMDGLELLQRVKAAHPDIEVIVITGYQDFQYAQSALRCGALDILVKPCSKQDICLVLDKAEAAAAVKRQQRGMEQWEEAQRLDNALREQFLRLPCRPDIAAVLQRRIYGTKLILLYIADYSPAHKQYVKKDIPLLQFAVLNIVGEMTREVQGDAGCLLIVETGCFALFVKDLAAEQERQLQSAIAGSLWSFLGLRTELQEAVAVTALEQLPDLYEERLGVWRSGAAFGGIPASSFSREEVEQSLPDGGSSRMKQQMIAEQLAELIREGNLKGLKECLEQLTEAVCASSPVVRKLEALSLVFALQQTARKHLESESDAGLLTARIERLHKCGSLKELRAWLAEAIEHLLEELAEWQNKYGGSSVAAAIRYMEEHYASKQLALADVAGQAHLSPAYFSHLLKKETGRSFVTLLIEMRMEKAKQLLAGTSLNVTEVASIVGYDLPNYFAKLFKQHCGLTPKEYRKQHQS</sequence>
<protein>
    <submittedName>
        <fullName evidence="7">Response regulator</fullName>
    </submittedName>
</protein>
<keyword evidence="2" id="KW-0238">DNA-binding</keyword>
<proteinExistence type="predicted"/>
<keyword evidence="4" id="KW-0597">Phosphoprotein</keyword>
<dbReference type="PANTHER" id="PTHR43280">
    <property type="entry name" value="ARAC-FAMILY TRANSCRIPTIONAL REGULATOR"/>
    <property type="match status" value="1"/>
</dbReference>
<feature type="modified residue" description="4-aspartylphosphate" evidence="4">
    <location>
        <position position="58"/>
    </location>
</feature>
<dbReference type="GO" id="GO:0043565">
    <property type="term" value="F:sequence-specific DNA binding"/>
    <property type="evidence" value="ECO:0007669"/>
    <property type="project" value="InterPro"/>
</dbReference>
<dbReference type="PROSITE" id="PS00041">
    <property type="entry name" value="HTH_ARAC_FAMILY_1"/>
    <property type="match status" value="1"/>
</dbReference>
<dbReference type="Pfam" id="PF00072">
    <property type="entry name" value="Response_reg"/>
    <property type="match status" value="1"/>
</dbReference>
<dbReference type="CDD" id="cd17536">
    <property type="entry name" value="REC_YesN-like"/>
    <property type="match status" value="1"/>
</dbReference>
<dbReference type="InterPro" id="IPR018062">
    <property type="entry name" value="HTH_AraC-typ_CS"/>
</dbReference>
<keyword evidence="3" id="KW-0804">Transcription</keyword>
<dbReference type="Gene3D" id="3.40.50.2300">
    <property type="match status" value="1"/>
</dbReference>
<dbReference type="SUPFAM" id="SSF52172">
    <property type="entry name" value="CheY-like"/>
    <property type="match status" value="1"/>
</dbReference>
<dbReference type="AlphaFoldDB" id="A0A3S0AB12"/>
<feature type="domain" description="HTH araC/xylS-type" evidence="5">
    <location>
        <begin position="426"/>
        <end position="525"/>
    </location>
</feature>
<dbReference type="InterPro" id="IPR011006">
    <property type="entry name" value="CheY-like_superfamily"/>
</dbReference>
<organism evidence="7 8">
    <name type="scientific">Paenibacillus whitsoniae</name>
    <dbReference type="NCBI Taxonomy" id="2496558"/>
    <lineage>
        <taxon>Bacteria</taxon>
        <taxon>Bacillati</taxon>
        <taxon>Bacillota</taxon>
        <taxon>Bacilli</taxon>
        <taxon>Bacillales</taxon>
        <taxon>Paenibacillaceae</taxon>
        <taxon>Paenibacillus</taxon>
    </lineage>
</organism>
<dbReference type="EMBL" id="RXHU01000043">
    <property type="protein sequence ID" value="RTE08757.1"/>
    <property type="molecule type" value="Genomic_DNA"/>
</dbReference>
<dbReference type="GO" id="GO:0003700">
    <property type="term" value="F:DNA-binding transcription factor activity"/>
    <property type="evidence" value="ECO:0007669"/>
    <property type="project" value="InterPro"/>
</dbReference>
<dbReference type="PANTHER" id="PTHR43280:SF28">
    <property type="entry name" value="HTH-TYPE TRANSCRIPTIONAL ACTIVATOR RHAS"/>
    <property type="match status" value="1"/>
</dbReference>
<gene>
    <name evidence="7" type="ORF">EJQ19_15950</name>
</gene>
<evidence type="ECO:0000256" key="1">
    <source>
        <dbReference type="ARBA" id="ARBA00023015"/>
    </source>
</evidence>
<dbReference type="PROSITE" id="PS50110">
    <property type="entry name" value="RESPONSE_REGULATORY"/>
    <property type="match status" value="1"/>
</dbReference>
<dbReference type="PRINTS" id="PR00032">
    <property type="entry name" value="HTHARAC"/>
</dbReference>
<reference evidence="7 8" key="1">
    <citation type="submission" date="2018-12" db="EMBL/GenBank/DDBJ databases">
        <title>Bacillus ochoae sp. nov., Paenibacillus whitsoniae sp. nov., Paenibacillus spiritus sp. nov. Isolated from the Mars Exploration Rover during spacecraft assembly.</title>
        <authorList>
            <person name="Seuylemezian A."/>
            <person name="Vaishampayan P."/>
        </authorList>
    </citation>
    <scope>NUCLEOTIDE SEQUENCE [LARGE SCALE GENOMIC DNA]</scope>
    <source>
        <strain evidence="7 8">MER 54</strain>
    </source>
</reference>
<dbReference type="InterPro" id="IPR018060">
    <property type="entry name" value="HTH_AraC"/>
</dbReference>
<keyword evidence="8" id="KW-1185">Reference proteome</keyword>
<keyword evidence="1" id="KW-0805">Transcription regulation</keyword>
<evidence type="ECO:0000256" key="2">
    <source>
        <dbReference type="ARBA" id="ARBA00023125"/>
    </source>
</evidence>
<comment type="caution">
    <text evidence="7">The sequence shown here is derived from an EMBL/GenBank/DDBJ whole genome shotgun (WGS) entry which is preliminary data.</text>
</comment>
<evidence type="ECO:0000256" key="3">
    <source>
        <dbReference type="ARBA" id="ARBA00023163"/>
    </source>
</evidence>
<dbReference type="Pfam" id="PF12833">
    <property type="entry name" value="HTH_18"/>
    <property type="match status" value="1"/>
</dbReference>
<dbReference type="InterPro" id="IPR020449">
    <property type="entry name" value="Tscrpt_reg_AraC-type_HTH"/>
</dbReference>
<dbReference type="InterPro" id="IPR009057">
    <property type="entry name" value="Homeodomain-like_sf"/>
</dbReference>
<dbReference type="RefSeq" id="WP_126142230.1">
    <property type="nucleotide sequence ID" value="NZ_RXHU01000043.1"/>
</dbReference>
<dbReference type="Gene3D" id="1.10.10.60">
    <property type="entry name" value="Homeodomain-like"/>
    <property type="match status" value="2"/>
</dbReference>
<dbReference type="SMART" id="SM00342">
    <property type="entry name" value="HTH_ARAC"/>
    <property type="match status" value="1"/>
</dbReference>
<feature type="domain" description="Response regulatory" evidence="6">
    <location>
        <begin position="6"/>
        <end position="123"/>
    </location>
</feature>
<dbReference type="Proteomes" id="UP000276128">
    <property type="component" value="Unassembled WGS sequence"/>
</dbReference>
<dbReference type="InterPro" id="IPR001789">
    <property type="entry name" value="Sig_transdc_resp-reg_receiver"/>
</dbReference>
<dbReference type="OrthoDB" id="9794370at2"/>
<evidence type="ECO:0000313" key="8">
    <source>
        <dbReference type="Proteomes" id="UP000276128"/>
    </source>
</evidence>
<accession>A0A3S0AB12</accession>